<feature type="transmembrane region" description="Helical" evidence="9">
    <location>
        <begin position="149"/>
        <end position="166"/>
    </location>
</feature>
<feature type="compositionally biased region" description="Basic and acidic residues" evidence="8">
    <location>
        <begin position="287"/>
        <end position="306"/>
    </location>
</feature>
<dbReference type="PRINTS" id="PR00783">
    <property type="entry name" value="MINTRINSICP"/>
</dbReference>
<feature type="transmembrane region" description="Helical" evidence="9">
    <location>
        <begin position="92"/>
        <end position="110"/>
    </location>
</feature>
<evidence type="ECO:0000256" key="9">
    <source>
        <dbReference type="SAM" id="Phobius"/>
    </source>
</evidence>
<dbReference type="OrthoDB" id="9807293at2"/>
<evidence type="ECO:0000313" key="11">
    <source>
        <dbReference type="Proteomes" id="UP000321490"/>
    </source>
</evidence>
<feature type="region of interest" description="Disordered" evidence="8">
    <location>
        <begin position="259"/>
        <end position="306"/>
    </location>
</feature>
<dbReference type="SUPFAM" id="SSF81338">
    <property type="entry name" value="Aquaporin-like"/>
    <property type="match status" value="1"/>
</dbReference>
<dbReference type="PROSITE" id="PS00221">
    <property type="entry name" value="MIP"/>
    <property type="match status" value="1"/>
</dbReference>
<dbReference type="InterPro" id="IPR022357">
    <property type="entry name" value="MIP_CS"/>
</dbReference>
<dbReference type="InterPro" id="IPR050363">
    <property type="entry name" value="MIP/Aquaporin"/>
</dbReference>
<dbReference type="GO" id="GO:0015254">
    <property type="term" value="F:glycerol channel activity"/>
    <property type="evidence" value="ECO:0007669"/>
    <property type="project" value="TreeGrafter"/>
</dbReference>
<name>A0A562ILR4_9ACTN</name>
<organism evidence="10 11">
    <name type="scientific">Modestobacter roseus</name>
    <dbReference type="NCBI Taxonomy" id="1181884"/>
    <lineage>
        <taxon>Bacteria</taxon>
        <taxon>Bacillati</taxon>
        <taxon>Actinomycetota</taxon>
        <taxon>Actinomycetes</taxon>
        <taxon>Geodermatophilales</taxon>
        <taxon>Geodermatophilaceae</taxon>
        <taxon>Modestobacter</taxon>
    </lineage>
</organism>
<reference evidence="10 11" key="1">
    <citation type="submission" date="2019-07" db="EMBL/GenBank/DDBJ databases">
        <title>R&amp;d 2014.</title>
        <authorList>
            <person name="Klenk H.-P."/>
        </authorList>
    </citation>
    <scope>NUCLEOTIDE SEQUENCE [LARGE SCALE GENOMIC DNA]</scope>
    <source>
        <strain evidence="10 11">DSM 45764</strain>
    </source>
</reference>
<feature type="transmembrane region" description="Helical" evidence="9">
    <location>
        <begin position="12"/>
        <end position="36"/>
    </location>
</feature>
<dbReference type="Gene3D" id="1.20.1080.10">
    <property type="entry name" value="Glycerol uptake facilitator protein"/>
    <property type="match status" value="1"/>
</dbReference>
<dbReference type="InterPro" id="IPR023271">
    <property type="entry name" value="Aquaporin-like"/>
</dbReference>
<dbReference type="CDD" id="cd00333">
    <property type="entry name" value="MIP"/>
    <property type="match status" value="1"/>
</dbReference>
<dbReference type="EMBL" id="VLKF01000001">
    <property type="protein sequence ID" value="TWH71665.1"/>
    <property type="molecule type" value="Genomic_DNA"/>
</dbReference>
<keyword evidence="5 9" id="KW-1133">Transmembrane helix</keyword>
<dbReference type="PANTHER" id="PTHR43829">
    <property type="entry name" value="AQUAPORIN OR AQUAGLYCEROPORIN RELATED"/>
    <property type="match status" value="1"/>
</dbReference>
<dbReference type="RefSeq" id="WP_153356490.1">
    <property type="nucleotide sequence ID" value="NZ_ML762479.1"/>
</dbReference>
<evidence type="ECO:0000256" key="4">
    <source>
        <dbReference type="ARBA" id="ARBA00022692"/>
    </source>
</evidence>
<keyword evidence="4 7" id="KW-0812">Transmembrane</keyword>
<feature type="transmembrane region" description="Helical" evidence="9">
    <location>
        <begin position="178"/>
        <end position="199"/>
    </location>
</feature>
<dbReference type="NCBIfam" id="TIGR00861">
    <property type="entry name" value="MIP"/>
    <property type="match status" value="1"/>
</dbReference>
<comment type="caution">
    <text evidence="10">The sequence shown here is derived from an EMBL/GenBank/DDBJ whole genome shotgun (WGS) entry which is preliminary data.</text>
</comment>
<comment type="similarity">
    <text evidence="2 7">Belongs to the MIP/aquaporin (TC 1.A.8) family.</text>
</comment>
<comment type="subcellular location">
    <subcellularLocation>
        <location evidence="1">Membrane</location>
        <topology evidence="1">Multi-pass membrane protein</topology>
    </subcellularLocation>
</comment>
<evidence type="ECO:0000256" key="3">
    <source>
        <dbReference type="ARBA" id="ARBA00022448"/>
    </source>
</evidence>
<evidence type="ECO:0000256" key="2">
    <source>
        <dbReference type="ARBA" id="ARBA00006175"/>
    </source>
</evidence>
<keyword evidence="11" id="KW-1185">Reference proteome</keyword>
<evidence type="ECO:0000256" key="7">
    <source>
        <dbReference type="RuleBase" id="RU000477"/>
    </source>
</evidence>
<evidence type="ECO:0000256" key="8">
    <source>
        <dbReference type="SAM" id="MobiDB-lite"/>
    </source>
</evidence>
<keyword evidence="6 9" id="KW-0472">Membrane</keyword>
<dbReference type="GO" id="GO:0005886">
    <property type="term" value="C:plasma membrane"/>
    <property type="evidence" value="ECO:0007669"/>
    <property type="project" value="TreeGrafter"/>
</dbReference>
<dbReference type="PANTHER" id="PTHR43829:SF9">
    <property type="entry name" value="AQUAPORIN-9"/>
    <property type="match status" value="1"/>
</dbReference>
<sequence>MSEPVKQRTLAAELAAEFAGTFILILFGVGVVAQVVAGGLGDHDSIAWAWGLGVTLGVYTAARISGAHINPAVTLALAVFRDFPWRKVAPYALAQTLGAMAAAALVRWNYTEVIAAIDPDHTIATQGIFSTLPGNGALPVGTWGAFRDQIIGTAILLFLVLAVTDLRNTAPGVNLGPFVIGLIVVAIGMAWGTNAGYAINPARDFGPRLVSYLTGYGGAWRDQNGDFYWWVPIVGPLIGAVVGALLYELLVGRRLPVEDEPEAGRTPIEPDSAPTGDGRAPLPRTTVEQDRPTSEARGRPRAADTP</sequence>
<dbReference type="AlphaFoldDB" id="A0A562ILR4"/>
<evidence type="ECO:0000256" key="1">
    <source>
        <dbReference type="ARBA" id="ARBA00004141"/>
    </source>
</evidence>
<dbReference type="InterPro" id="IPR000425">
    <property type="entry name" value="MIP"/>
</dbReference>
<dbReference type="Proteomes" id="UP000321490">
    <property type="component" value="Unassembled WGS sequence"/>
</dbReference>
<evidence type="ECO:0000256" key="5">
    <source>
        <dbReference type="ARBA" id="ARBA00022989"/>
    </source>
</evidence>
<evidence type="ECO:0000256" key="6">
    <source>
        <dbReference type="ARBA" id="ARBA00023136"/>
    </source>
</evidence>
<keyword evidence="3 7" id="KW-0813">Transport</keyword>
<evidence type="ECO:0000313" key="10">
    <source>
        <dbReference type="EMBL" id="TWH71665.1"/>
    </source>
</evidence>
<accession>A0A562ILR4</accession>
<protein>
    <submittedName>
        <fullName evidence="10">Glycerol uptake facilitator protein</fullName>
    </submittedName>
</protein>
<proteinExistence type="inferred from homology"/>
<feature type="transmembrane region" description="Helical" evidence="9">
    <location>
        <begin position="227"/>
        <end position="247"/>
    </location>
</feature>
<gene>
    <name evidence="10" type="ORF">JD78_00163</name>
</gene>
<dbReference type="Pfam" id="PF00230">
    <property type="entry name" value="MIP"/>
    <property type="match status" value="1"/>
</dbReference>
<feature type="transmembrane region" description="Helical" evidence="9">
    <location>
        <begin position="56"/>
        <end position="80"/>
    </location>
</feature>